<keyword evidence="3" id="KW-0396">Initiation factor</keyword>
<dbReference type="FunFam" id="3.40.50.300:FF:000019">
    <property type="entry name" value="Translation initiation factor IF-2"/>
    <property type="match status" value="1"/>
</dbReference>
<dbReference type="InterPro" id="IPR005225">
    <property type="entry name" value="Small_GTP-bd"/>
</dbReference>
<evidence type="ECO:0000256" key="3">
    <source>
        <dbReference type="ARBA" id="ARBA00022540"/>
    </source>
</evidence>
<protein>
    <recommendedName>
        <fullName evidence="10">Translation initiation factor IF-2, mitochondrial</fullName>
    </recommendedName>
</protein>
<dbReference type="GO" id="GO:0005739">
    <property type="term" value="C:mitochondrion"/>
    <property type="evidence" value="ECO:0007669"/>
    <property type="project" value="UniProtKB-SubCell"/>
</dbReference>
<evidence type="ECO:0000256" key="2">
    <source>
        <dbReference type="ARBA" id="ARBA00007733"/>
    </source>
</evidence>
<dbReference type="GO" id="GO:0003924">
    <property type="term" value="F:GTPase activity"/>
    <property type="evidence" value="ECO:0007669"/>
    <property type="project" value="EnsemblFungi"/>
</dbReference>
<dbReference type="InterPro" id="IPR009000">
    <property type="entry name" value="Transl_B-barrel_sf"/>
</dbReference>
<dbReference type="Gene3D" id="3.40.50.300">
    <property type="entry name" value="P-loop containing nucleotide triphosphate hydrolases"/>
    <property type="match status" value="1"/>
</dbReference>
<dbReference type="SUPFAM" id="SSF50447">
    <property type="entry name" value="Translation proteins"/>
    <property type="match status" value="2"/>
</dbReference>
<comment type="similarity">
    <text evidence="2">Belongs to the TRAFAC class translation factor GTPase superfamily. Classic translation factor GTPase family. IF-2 subfamily.</text>
</comment>
<gene>
    <name evidence="13" type="ORF">KUCA_T00000837001</name>
</gene>
<dbReference type="EMBL" id="HG793125">
    <property type="protein sequence ID" value="CDK24870.1"/>
    <property type="molecule type" value="Genomic_DNA"/>
</dbReference>
<dbReference type="InterPro" id="IPR000795">
    <property type="entry name" value="T_Tr_GTP-bd_dom"/>
</dbReference>
<dbReference type="FunFam" id="2.40.30.10:FF:000008">
    <property type="entry name" value="Translation initiation factor IF-2"/>
    <property type="match status" value="1"/>
</dbReference>
<dbReference type="SUPFAM" id="SSF52540">
    <property type="entry name" value="P-loop containing nucleoside triphosphate hydrolases"/>
    <property type="match status" value="1"/>
</dbReference>
<dbReference type="InterPro" id="IPR000178">
    <property type="entry name" value="TF_IF2_bacterial-like"/>
</dbReference>
<dbReference type="InterPro" id="IPR023115">
    <property type="entry name" value="TIF_IF2_dom3"/>
</dbReference>
<evidence type="ECO:0000256" key="8">
    <source>
        <dbReference type="ARBA" id="ARBA00023134"/>
    </source>
</evidence>
<dbReference type="Pfam" id="PF04760">
    <property type="entry name" value="IF2_N"/>
    <property type="match status" value="1"/>
</dbReference>
<comment type="subcellular location">
    <subcellularLocation>
        <location evidence="1">Mitochondrion</location>
    </subcellularLocation>
</comment>
<comment type="function">
    <text evidence="9">One of the essential components for the initiation of protein synthesis. Protects formylmethionyl-tRNA from spontaneous hydrolysis and promotes its binding to the 30S ribosomal subunits. Also involved in the hydrolysis of GTP during the formation of the 70S ribosomal complex.</text>
</comment>
<reference evidence="13" key="2">
    <citation type="submission" date="2014-02" db="EMBL/GenBank/DDBJ databases">
        <title>Complete DNA sequence of /Kuraishia capsulata/ illustrates novel genomic features among budding yeasts (/Saccharomycotina/).</title>
        <authorList>
            <person name="Morales L."/>
            <person name="Noel B."/>
            <person name="Porcel B."/>
            <person name="Marcet-Houben M."/>
            <person name="Hullo M-F."/>
            <person name="Sacerdot C."/>
            <person name="Tekaia F."/>
            <person name="Leh-Louis V."/>
            <person name="Despons L."/>
            <person name="Khanna V."/>
            <person name="Aury J-M."/>
            <person name="Barbe V."/>
            <person name="Couloux A."/>
            <person name="Labadie K."/>
            <person name="Pelletier E."/>
            <person name="Souciet J-L."/>
            <person name="Boekhout T."/>
            <person name="Gabaldon T."/>
            <person name="Wincker P."/>
            <person name="Dujon B."/>
        </authorList>
    </citation>
    <scope>NUCLEOTIDE SEQUENCE</scope>
    <source>
        <strain evidence="13">CBS 1993</strain>
    </source>
</reference>
<dbReference type="Gene3D" id="2.40.30.10">
    <property type="entry name" value="Translation factors"/>
    <property type="match status" value="2"/>
</dbReference>
<dbReference type="Proteomes" id="UP000019384">
    <property type="component" value="Unassembled WGS sequence"/>
</dbReference>
<evidence type="ECO:0000256" key="11">
    <source>
        <dbReference type="SAM" id="MobiDB-lite"/>
    </source>
</evidence>
<dbReference type="PANTHER" id="PTHR43381">
    <property type="entry name" value="TRANSLATION INITIATION FACTOR IF-2-RELATED"/>
    <property type="match status" value="1"/>
</dbReference>
<evidence type="ECO:0000259" key="12">
    <source>
        <dbReference type="PROSITE" id="PS51722"/>
    </source>
</evidence>
<accession>W6MSX3</accession>
<keyword evidence="4" id="KW-0547">Nucleotide-binding</keyword>
<keyword evidence="8" id="KW-0342">GTP-binding</keyword>
<feature type="region of interest" description="Disordered" evidence="11">
    <location>
        <begin position="34"/>
        <end position="115"/>
    </location>
</feature>
<feature type="compositionally biased region" description="Low complexity" evidence="11">
    <location>
        <begin position="133"/>
        <end position="142"/>
    </location>
</feature>
<dbReference type="GO" id="GO:0000049">
    <property type="term" value="F:tRNA binding"/>
    <property type="evidence" value="ECO:0007669"/>
    <property type="project" value="EnsemblFungi"/>
</dbReference>
<feature type="region of interest" description="Disordered" evidence="11">
    <location>
        <begin position="133"/>
        <end position="156"/>
    </location>
</feature>
<evidence type="ECO:0000256" key="9">
    <source>
        <dbReference type="ARBA" id="ARBA00025162"/>
    </source>
</evidence>
<sequence length="823" mass="90306">MYCRMRASWSLVRAHGNGLSFRTIYTESEELLSNLPKPKTSTTGVASRSKFAKNTRQPQAIAPLNSKPKKAQTQAQPQQNNRAQGQAQSQRSKTGHAKQVPSRFTKSTQSIGDMNTRKSHVIGELNRAKFINPNAPKAAPHASPSPPPPAPAGSKFKEKKNELRNLARNMMTKHETELSVKQEKERKKKAKLDAQDEANAKNKVPIAVPRFLSVSNFATILKVRTDDLLRRLSDLGFEDMSYNYILDAETAALVADEYGFDVTMSDDQGMDLFPGPIVEAKLKPRPPIVTIMGHVDHGKTTILDYLRKSSIVDKEFGGITQHIGAFSVLSPHSKKQITFLDTPGHAAFLKMRERGANITDIIILVVAADDSVMPQTKEAIKHAKAANVPVIVAINKCDKPDAKPDRVVADLATGGIDVEDYGGETQTVKVSGKTGLGMEELEEAVVALAEMHDFKAEPSGVDVEGWVIESHVKQGMGNTATFLVRRGTLKPGMFIVAGTTYAKVRSLKDEFGKPLKAAGPSTPVEVTGWKGLPEAGDEAIEAKNESVAKKVIANRIKRAEHMREHEQITAINESRRAEAEQTRRAQEIDKYRSMGLQLDEIRKLEPDLFEEEGVICKKIPFIVKADVAGSAEAIEESIKGLGNEEVQSQVLFSGVGVPTDSDVDRAKVANGSIICFNVNIPKDIEARASRDGVPLKKHNVIYHLIEDVIEELVQNLPPKFELKSLAKADVKAIFEITGKNKKVNLIAGCRVSEGVLKRNSTVRVMRKGVEIYRGPITELKHEKDNVTDVRSGTECGVSLGTFSGLQEGDVIEAFEMTALKRFL</sequence>
<evidence type="ECO:0000256" key="7">
    <source>
        <dbReference type="ARBA" id="ARBA00023128"/>
    </source>
</evidence>
<keyword evidence="5" id="KW-0648">Protein biosynthesis</keyword>
<name>W6MSX3_9ASCO</name>
<keyword evidence="6" id="KW-0809">Transit peptide</keyword>
<keyword evidence="7" id="KW-0496">Mitochondrion</keyword>
<dbReference type="InterPro" id="IPR053905">
    <property type="entry name" value="EF-G-like_DII"/>
</dbReference>
<dbReference type="InterPro" id="IPR006847">
    <property type="entry name" value="IF2_N"/>
</dbReference>
<dbReference type="InterPro" id="IPR027417">
    <property type="entry name" value="P-loop_NTPase"/>
</dbReference>
<dbReference type="AlphaFoldDB" id="W6MSX3"/>
<dbReference type="RefSeq" id="XP_022456885.1">
    <property type="nucleotide sequence ID" value="XM_022605414.1"/>
</dbReference>
<feature type="compositionally biased region" description="Polar residues" evidence="11">
    <location>
        <begin position="39"/>
        <end position="58"/>
    </location>
</feature>
<feature type="compositionally biased region" description="Polar residues" evidence="11">
    <location>
        <begin position="102"/>
        <end position="113"/>
    </location>
</feature>
<dbReference type="STRING" id="1382522.W6MSX3"/>
<dbReference type="CDD" id="cd03702">
    <property type="entry name" value="IF2_mtIF2_II"/>
    <property type="match status" value="1"/>
</dbReference>
<dbReference type="PANTHER" id="PTHR43381:SF20">
    <property type="entry name" value="TRANSLATION INITIATION FACTOR IF-2, MITOCHONDRIAL"/>
    <property type="match status" value="1"/>
</dbReference>
<dbReference type="GO" id="GO:0005525">
    <property type="term" value="F:GTP binding"/>
    <property type="evidence" value="ECO:0007669"/>
    <property type="project" value="UniProtKB-KW"/>
</dbReference>
<feature type="domain" description="Tr-type G" evidence="12">
    <location>
        <begin position="284"/>
        <end position="459"/>
    </location>
</feature>
<dbReference type="NCBIfam" id="TIGR00231">
    <property type="entry name" value="small_GTP"/>
    <property type="match status" value="1"/>
</dbReference>
<dbReference type="SUPFAM" id="SSF52156">
    <property type="entry name" value="Initiation factor IF2/eIF5b, domain 3"/>
    <property type="match status" value="1"/>
</dbReference>
<evidence type="ECO:0000256" key="5">
    <source>
        <dbReference type="ARBA" id="ARBA00022917"/>
    </source>
</evidence>
<evidence type="ECO:0000256" key="1">
    <source>
        <dbReference type="ARBA" id="ARBA00004173"/>
    </source>
</evidence>
<dbReference type="Gene3D" id="3.40.50.10050">
    <property type="entry name" value="Translation initiation factor IF- 2, domain 3"/>
    <property type="match status" value="1"/>
</dbReference>
<organism evidence="13 14">
    <name type="scientific">Kuraishia capsulata CBS 1993</name>
    <dbReference type="NCBI Taxonomy" id="1382522"/>
    <lineage>
        <taxon>Eukaryota</taxon>
        <taxon>Fungi</taxon>
        <taxon>Dikarya</taxon>
        <taxon>Ascomycota</taxon>
        <taxon>Saccharomycotina</taxon>
        <taxon>Pichiomycetes</taxon>
        <taxon>Pichiales</taxon>
        <taxon>Pichiaceae</taxon>
        <taxon>Kuraishia</taxon>
    </lineage>
</organism>
<dbReference type="FunFam" id="3.40.50.10050:FF:000001">
    <property type="entry name" value="Translation initiation factor IF-2"/>
    <property type="match status" value="1"/>
</dbReference>
<evidence type="ECO:0000256" key="10">
    <source>
        <dbReference type="ARBA" id="ARBA00044200"/>
    </source>
</evidence>
<dbReference type="HOGENOM" id="CLU_006301_5_1_1"/>
<evidence type="ECO:0000256" key="4">
    <source>
        <dbReference type="ARBA" id="ARBA00022741"/>
    </source>
</evidence>
<dbReference type="InterPro" id="IPR044145">
    <property type="entry name" value="IF2_II"/>
</dbReference>
<evidence type="ECO:0000313" key="14">
    <source>
        <dbReference type="Proteomes" id="UP000019384"/>
    </source>
</evidence>
<dbReference type="GO" id="GO:0003743">
    <property type="term" value="F:translation initiation factor activity"/>
    <property type="evidence" value="ECO:0007669"/>
    <property type="project" value="UniProtKB-KW"/>
</dbReference>
<dbReference type="PROSITE" id="PS01176">
    <property type="entry name" value="IF2"/>
    <property type="match status" value="1"/>
</dbReference>
<dbReference type="CDD" id="cd03692">
    <property type="entry name" value="mtIF2_IVc"/>
    <property type="match status" value="1"/>
</dbReference>
<dbReference type="OrthoDB" id="361630at2759"/>
<keyword evidence="14" id="KW-1185">Reference proteome</keyword>
<dbReference type="Pfam" id="PF00009">
    <property type="entry name" value="GTP_EFTU"/>
    <property type="match status" value="1"/>
</dbReference>
<dbReference type="CDD" id="cd01887">
    <property type="entry name" value="IF2_eIF5B"/>
    <property type="match status" value="1"/>
</dbReference>
<feature type="compositionally biased region" description="Low complexity" evidence="11">
    <location>
        <begin position="71"/>
        <end position="92"/>
    </location>
</feature>
<dbReference type="GO" id="GO:0032543">
    <property type="term" value="P:mitochondrial translation"/>
    <property type="evidence" value="ECO:0007669"/>
    <property type="project" value="EnsemblFungi"/>
</dbReference>
<proteinExistence type="inferred from homology"/>
<dbReference type="Pfam" id="PF11987">
    <property type="entry name" value="IF-2"/>
    <property type="match status" value="1"/>
</dbReference>
<dbReference type="HAMAP" id="MF_00100_B">
    <property type="entry name" value="IF_2_B"/>
    <property type="match status" value="1"/>
</dbReference>
<dbReference type="InterPro" id="IPR015760">
    <property type="entry name" value="TIF_IF2"/>
</dbReference>
<dbReference type="Pfam" id="PF22042">
    <property type="entry name" value="EF-G_D2"/>
    <property type="match status" value="1"/>
</dbReference>
<evidence type="ECO:0000313" key="13">
    <source>
        <dbReference type="EMBL" id="CDK24870.1"/>
    </source>
</evidence>
<dbReference type="FunFam" id="2.40.30.10:FF:000126">
    <property type="entry name" value="Mitochondrial translation initiation factor"/>
    <property type="match status" value="1"/>
</dbReference>
<dbReference type="PROSITE" id="PS51722">
    <property type="entry name" value="G_TR_2"/>
    <property type="match status" value="1"/>
</dbReference>
<evidence type="ECO:0000256" key="6">
    <source>
        <dbReference type="ARBA" id="ARBA00022946"/>
    </source>
</evidence>
<reference evidence="13" key="1">
    <citation type="submission" date="2013-12" db="EMBL/GenBank/DDBJ databases">
        <authorList>
            <person name="Genoscope - CEA"/>
        </authorList>
    </citation>
    <scope>NUCLEOTIDE SEQUENCE</scope>
    <source>
        <strain evidence="13">CBS 1993</strain>
    </source>
</reference>
<dbReference type="GeneID" id="34518273"/>
<dbReference type="InterPro" id="IPR036925">
    <property type="entry name" value="TIF_IF2_dom3_sf"/>
</dbReference>